<dbReference type="AlphaFoldDB" id="A0A085N717"/>
<proteinExistence type="predicted"/>
<dbReference type="EMBL" id="KL367541">
    <property type="protein sequence ID" value="KFD65263.1"/>
    <property type="molecule type" value="Genomic_DNA"/>
</dbReference>
<gene>
    <name evidence="1" type="ORF">M514_22541</name>
</gene>
<organism evidence="1">
    <name type="scientific">Trichuris suis</name>
    <name type="common">pig whipworm</name>
    <dbReference type="NCBI Taxonomy" id="68888"/>
    <lineage>
        <taxon>Eukaryota</taxon>
        <taxon>Metazoa</taxon>
        <taxon>Ecdysozoa</taxon>
        <taxon>Nematoda</taxon>
        <taxon>Enoplea</taxon>
        <taxon>Dorylaimia</taxon>
        <taxon>Trichinellida</taxon>
        <taxon>Trichuridae</taxon>
        <taxon>Trichuris</taxon>
    </lineage>
</organism>
<sequence>MNVCLTGDKPHNKVSISRLISIEDNRALIMFLLDKITVKLSCRVTGPFALALVEYNEAVLLSLSLSLSNPYKACGSLEEAIARPLWSGDDADVFSLTALWDSFEDDEPERKGQMISSIIMGLHSSLMTRTALLYGQMLQLELALSNTAKKRRCQLKIQRLISYHNVS</sequence>
<protein>
    <submittedName>
        <fullName evidence="1">Uncharacterized protein</fullName>
    </submittedName>
</protein>
<name>A0A085N717_9BILA</name>
<accession>A0A085N717</accession>
<reference evidence="1" key="1">
    <citation type="journal article" date="2014" name="Nat. Genet.">
        <title>Genome and transcriptome of the porcine whipworm Trichuris suis.</title>
        <authorList>
            <person name="Jex A.R."/>
            <person name="Nejsum P."/>
            <person name="Schwarz E.M."/>
            <person name="Hu L."/>
            <person name="Young N.D."/>
            <person name="Hall R.S."/>
            <person name="Korhonen P.K."/>
            <person name="Liao S."/>
            <person name="Thamsborg S."/>
            <person name="Xia J."/>
            <person name="Xu P."/>
            <person name="Wang S."/>
            <person name="Scheerlinck J.P."/>
            <person name="Hofmann A."/>
            <person name="Sternberg P.W."/>
            <person name="Wang J."/>
            <person name="Gasser R.B."/>
        </authorList>
    </citation>
    <scope>NUCLEOTIDE SEQUENCE [LARGE SCALE GENOMIC DNA]</scope>
    <source>
        <strain evidence="1">DCEP-RM93F</strain>
    </source>
</reference>
<dbReference type="Proteomes" id="UP000030758">
    <property type="component" value="Unassembled WGS sequence"/>
</dbReference>
<evidence type="ECO:0000313" key="1">
    <source>
        <dbReference type="EMBL" id="KFD65263.1"/>
    </source>
</evidence>